<evidence type="ECO:0000256" key="2">
    <source>
        <dbReference type="ARBA" id="ARBA00022448"/>
    </source>
</evidence>
<dbReference type="RefSeq" id="XP_008724801.1">
    <property type="nucleotide sequence ID" value="XM_008726579.1"/>
</dbReference>
<feature type="chain" id="PRO_5004774556" description="Cytochrome b561 domain-containing protein" evidence="8">
    <location>
        <begin position="24"/>
        <end position="323"/>
    </location>
</feature>
<evidence type="ECO:0000256" key="1">
    <source>
        <dbReference type="ARBA" id="ARBA00004370"/>
    </source>
</evidence>
<feature type="transmembrane region" description="Helical" evidence="7">
    <location>
        <begin position="87"/>
        <end position="111"/>
    </location>
</feature>
<dbReference type="GeneID" id="19980722"/>
<dbReference type="PANTHER" id="PTHR47797:SF1">
    <property type="entry name" value="CYTOCHROME B561 DOMAIN-CONTAINING PROTEIN-RELATED"/>
    <property type="match status" value="1"/>
</dbReference>
<evidence type="ECO:0000313" key="10">
    <source>
        <dbReference type="EMBL" id="ETI25456.1"/>
    </source>
</evidence>
<feature type="signal peptide" evidence="8">
    <location>
        <begin position="1"/>
        <end position="23"/>
    </location>
</feature>
<dbReference type="GO" id="GO:0016020">
    <property type="term" value="C:membrane"/>
    <property type="evidence" value="ECO:0007669"/>
    <property type="project" value="UniProtKB-SubCell"/>
</dbReference>
<feature type="transmembrane region" description="Helical" evidence="7">
    <location>
        <begin position="148"/>
        <end position="169"/>
    </location>
</feature>
<evidence type="ECO:0000259" key="9">
    <source>
        <dbReference type="SMART" id="SM00665"/>
    </source>
</evidence>
<dbReference type="HOGENOM" id="CLU_924394_0_0_1"/>
<evidence type="ECO:0000256" key="3">
    <source>
        <dbReference type="ARBA" id="ARBA00022692"/>
    </source>
</evidence>
<keyword evidence="5 7" id="KW-1133">Transmembrane helix</keyword>
<dbReference type="InterPro" id="IPR006593">
    <property type="entry name" value="Cyt_b561/ferric_Rdtase_TM"/>
</dbReference>
<evidence type="ECO:0000256" key="8">
    <source>
        <dbReference type="SAM" id="SignalP"/>
    </source>
</evidence>
<sequence>MATRPAMRALLLLSALQVTLVLAQTQYASPATPTVPIPGASSPWLTTTTTTTRPGATFGTINAPTQSAAHSSTIKSTSPSPFEDAKVAHAVIGAIAFLFIFPFGGIVIKVWPHRHIAWFHAAIQAFGLAMYLACLCLGLWMGSQLHTLHRYHALVGYVVLAMLVVQPLLKLHWFHTAIPRVAAFMPIHVWIGRVSLMLGIIDGGLGFRISSTLGGPPHWSQGWKVAYGIVGGIVWCVYVAVCLVWVDLKKKVLRAAPPSPGAPPEEIVVALALADQHVRDMSERYPKKTAAKTVVTAKAVDSDVESANTLPITPRRPSRAVVV</sequence>
<keyword evidence="8" id="KW-0732">Signal</keyword>
<accession>V9DFM7</accession>
<protein>
    <recommendedName>
        <fullName evidence="9">Cytochrome b561 domain-containing protein</fullName>
    </recommendedName>
</protein>
<evidence type="ECO:0000256" key="6">
    <source>
        <dbReference type="ARBA" id="ARBA00023136"/>
    </source>
</evidence>
<comment type="subcellular location">
    <subcellularLocation>
        <location evidence="1">Membrane</location>
    </subcellularLocation>
</comment>
<evidence type="ECO:0000313" key="11">
    <source>
        <dbReference type="Proteomes" id="UP000030678"/>
    </source>
</evidence>
<keyword evidence="6 7" id="KW-0472">Membrane</keyword>
<feature type="transmembrane region" description="Helical" evidence="7">
    <location>
        <begin position="181"/>
        <end position="205"/>
    </location>
</feature>
<dbReference type="Gene3D" id="1.20.120.1770">
    <property type="match status" value="1"/>
</dbReference>
<feature type="transmembrane region" description="Helical" evidence="7">
    <location>
        <begin position="118"/>
        <end position="142"/>
    </location>
</feature>
<gene>
    <name evidence="10" type="ORF">G647_02229</name>
</gene>
<name>V9DFM7_9EURO</name>
<reference evidence="10 11" key="1">
    <citation type="submission" date="2013-03" db="EMBL/GenBank/DDBJ databases">
        <title>The Genome Sequence of Cladophialophora carrionii CBS 160.54.</title>
        <authorList>
            <consortium name="The Broad Institute Genomics Platform"/>
            <person name="Cuomo C."/>
            <person name="de Hoog S."/>
            <person name="Gorbushina A."/>
            <person name="Walker B."/>
            <person name="Young S.K."/>
            <person name="Zeng Q."/>
            <person name="Gargeya S."/>
            <person name="Fitzgerald M."/>
            <person name="Haas B."/>
            <person name="Abouelleil A."/>
            <person name="Allen A.W."/>
            <person name="Alvarado L."/>
            <person name="Arachchi H.M."/>
            <person name="Berlin A.M."/>
            <person name="Chapman S.B."/>
            <person name="Gainer-Dewar J."/>
            <person name="Goldberg J."/>
            <person name="Griggs A."/>
            <person name="Gujja S."/>
            <person name="Hansen M."/>
            <person name="Howarth C."/>
            <person name="Imamovic A."/>
            <person name="Ireland A."/>
            <person name="Larimer J."/>
            <person name="McCowan C."/>
            <person name="Murphy C."/>
            <person name="Pearson M."/>
            <person name="Poon T.W."/>
            <person name="Priest M."/>
            <person name="Roberts A."/>
            <person name="Saif S."/>
            <person name="Shea T."/>
            <person name="Sisk P."/>
            <person name="Sykes S."/>
            <person name="Wortman J."/>
            <person name="Nusbaum C."/>
            <person name="Birren B."/>
        </authorList>
    </citation>
    <scope>NUCLEOTIDE SEQUENCE [LARGE SCALE GENOMIC DNA]</scope>
    <source>
        <strain evidence="10 11">CBS 160.54</strain>
    </source>
</reference>
<dbReference type="PANTHER" id="PTHR47797">
    <property type="entry name" value="DEHYDROGENASE, PUTATIVE (AFU_ORTHOLOGUE AFUA_8G05805)-RELATED"/>
    <property type="match status" value="1"/>
</dbReference>
<organism evidence="10 11">
    <name type="scientific">Cladophialophora carrionii CBS 160.54</name>
    <dbReference type="NCBI Taxonomy" id="1279043"/>
    <lineage>
        <taxon>Eukaryota</taxon>
        <taxon>Fungi</taxon>
        <taxon>Dikarya</taxon>
        <taxon>Ascomycota</taxon>
        <taxon>Pezizomycotina</taxon>
        <taxon>Eurotiomycetes</taxon>
        <taxon>Chaetothyriomycetidae</taxon>
        <taxon>Chaetothyriales</taxon>
        <taxon>Herpotrichiellaceae</taxon>
        <taxon>Cladophialophora</taxon>
    </lineage>
</organism>
<dbReference type="OrthoDB" id="19261at2759"/>
<dbReference type="EMBL" id="KB822703">
    <property type="protein sequence ID" value="ETI25456.1"/>
    <property type="molecule type" value="Genomic_DNA"/>
</dbReference>
<dbReference type="VEuPathDB" id="FungiDB:G647_02229"/>
<evidence type="ECO:0000256" key="4">
    <source>
        <dbReference type="ARBA" id="ARBA00022982"/>
    </source>
</evidence>
<dbReference type="Proteomes" id="UP000030678">
    <property type="component" value="Unassembled WGS sequence"/>
</dbReference>
<feature type="transmembrane region" description="Helical" evidence="7">
    <location>
        <begin position="225"/>
        <end position="246"/>
    </location>
</feature>
<dbReference type="AlphaFoldDB" id="V9DFM7"/>
<feature type="domain" description="Cytochrome b561" evidence="9">
    <location>
        <begin position="88"/>
        <end position="207"/>
    </location>
</feature>
<keyword evidence="4" id="KW-0249">Electron transport</keyword>
<proteinExistence type="predicted"/>
<dbReference type="SMART" id="SM00665">
    <property type="entry name" value="B561"/>
    <property type="match status" value="1"/>
</dbReference>
<evidence type="ECO:0000256" key="7">
    <source>
        <dbReference type="SAM" id="Phobius"/>
    </source>
</evidence>
<keyword evidence="2" id="KW-0813">Transport</keyword>
<keyword evidence="3 7" id="KW-0812">Transmembrane</keyword>
<evidence type="ECO:0000256" key="5">
    <source>
        <dbReference type="ARBA" id="ARBA00022989"/>
    </source>
</evidence>
<dbReference type="CDD" id="cd08760">
    <property type="entry name" value="Cyt_b561_FRRS1_like"/>
    <property type="match status" value="1"/>
</dbReference>